<evidence type="ECO:0000256" key="1">
    <source>
        <dbReference type="SAM" id="Coils"/>
    </source>
</evidence>
<dbReference type="OrthoDB" id="486746at2"/>
<gene>
    <name evidence="2" type="ORF">MTBBW1_2550005</name>
</gene>
<name>A0A1W1HEL7_9BACT</name>
<accession>A0A1W1HEL7</accession>
<dbReference type="RefSeq" id="WP_080809633.1">
    <property type="nucleotide sequence ID" value="NZ_LT828569.1"/>
</dbReference>
<dbReference type="Proteomes" id="UP000191931">
    <property type="component" value="Unassembled WGS sequence"/>
</dbReference>
<proteinExistence type="predicted"/>
<sequence>MSGSIWQQQGATLSHKNACKEYGLTEQQIIDAIRNGKLQYKQNYAHGNPYYRVLRKEVESLAQDILGKDGIKEQAVKHELASINREINSLKRKLSTLEKKKKALLEKHEIKK</sequence>
<organism evidence="2 3">
    <name type="scientific">Desulfamplus magnetovallimortis</name>
    <dbReference type="NCBI Taxonomy" id="1246637"/>
    <lineage>
        <taxon>Bacteria</taxon>
        <taxon>Pseudomonadati</taxon>
        <taxon>Thermodesulfobacteriota</taxon>
        <taxon>Desulfobacteria</taxon>
        <taxon>Desulfobacterales</taxon>
        <taxon>Desulfobacteraceae</taxon>
        <taxon>Desulfamplus</taxon>
    </lineage>
</organism>
<dbReference type="EMBL" id="FWEV01000174">
    <property type="protein sequence ID" value="SLM30951.1"/>
    <property type="molecule type" value="Genomic_DNA"/>
</dbReference>
<evidence type="ECO:0000313" key="3">
    <source>
        <dbReference type="Proteomes" id="UP000191931"/>
    </source>
</evidence>
<evidence type="ECO:0000313" key="2">
    <source>
        <dbReference type="EMBL" id="SLM30951.1"/>
    </source>
</evidence>
<dbReference type="STRING" id="1246637.MTBBW1_2550005"/>
<keyword evidence="1" id="KW-0175">Coiled coil</keyword>
<reference evidence="2 3" key="1">
    <citation type="submission" date="2017-03" db="EMBL/GenBank/DDBJ databases">
        <authorList>
            <person name="Afonso C.L."/>
            <person name="Miller P.J."/>
            <person name="Scott M.A."/>
            <person name="Spackman E."/>
            <person name="Goraichik I."/>
            <person name="Dimitrov K.M."/>
            <person name="Suarez D.L."/>
            <person name="Swayne D.E."/>
        </authorList>
    </citation>
    <scope>NUCLEOTIDE SEQUENCE [LARGE SCALE GENOMIC DNA]</scope>
    <source>
        <strain evidence="2">PRJEB14757</strain>
    </source>
</reference>
<keyword evidence="3" id="KW-1185">Reference proteome</keyword>
<feature type="coiled-coil region" evidence="1">
    <location>
        <begin position="73"/>
        <end position="107"/>
    </location>
</feature>
<dbReference type="AlphaFoldDB" id="A0A1W1HEL7"/>
<protein>
    <submittedName>
        <fullName evidence="2">Uncharacterized protein</fullName>
    </submittedName>
</protein>